<evidence type="ECO:0000313" key="4">
    <source>
        <dbReference type="Proteomes" id="UP000249123"/>
    </source>
</evidence>
<feature type="domain" description="Dienelactone hydrolase" evidence="2">
    <location>
        <begin position="129"/>
        <end position="317"/>
    </location>
</feature>
<gene>
    <name evidence="3" type="ORF">HY3_14975</name>
</gene>
<dbReference type="eggNOG" id="COG0657">
    <property type="taxonomic scope" value="Bacteria"/>
</dbReference>
<dbReference type="InterPro" id="IPR002925">
    <property type="entry name" value="Dienelactn_hydro"/>
</dbReference>
<evidence type="ECO:0000313" key="3">
    <source>
        <dbReference type="EMBL" id="RAN32546.1"/>
    </source>
</evidence>
<dbReference type="AlphaFoldDB" id="A0A062TW32"/>
<keyword evidence="4" id="KW-1185">Reference proteome</keyword>
<dbReference type="Gene3D" id="3.40.50.1820">
    <property type="entry name" value="alpha/beta hydrolase"/>
    <property type="match status" value="1"/>
</dbReference>
<accession>A0A328JSR5</accession>
<dbReference type="SUPFAM" id="SSF53474">
    <property type="entry name" value="alpha/beta-Hydrolases"/>
    <property type="match status" value="1"/>
</dbReference>
<comment type="caution">
    <text evidence="3">The sequence shown here is derived from an EMBL/GenBank/DDBJ whole genome shotgun (WGS) entry which is preliminary data.</text>
</comment>
<sequence>MKLPILNFSSLCLASGAEHAQCWAYVSVHSFAEEKMKTWLKTTVFSVMLAGLGACQVQAQAAPPAEAAPQRALPDLPIPDDAPEADAISLIPDAEDHEIWEHFLNQLTVRNVTRPQIYPVYPSAERNNGKAIIVVPGGGYMFASIENEGFPIAERLAAEGYNAFVLKYRTQPTSVAPDAFVQEMAQVFSGLGSRELDAYEPAVDDLRLAMEYVSAHCPELGCEPGSAGLIGFSAGAMSVMQVLRTPPEGVAVDSAALIYPPMTQPVDGEINPPLFLAIASDDPLFQQGRFTLPKAWFETNGAMEFHLYSDGGHGFGTLRKGTSSSSWLEQYVNWLTLGAGSGK</sequence>
<accession>A0A062TW32</accession>
<name>A0A062TW32_9PROT</name>
<dbReference type="InterPro" id="IPR029058">
    <property type="entry name" value="AB_hydrolase_fold"/>
</dbReference>
<dbReference type="InterPro" id="IPR050300">
    <property type="entry name" value="GDXG_lipolytic_enzyme"/>
</dbReference>
<dbReference type="Proteomes" id="UP000249123">
    <property type="component" value="Unassembled WGS sequence"/>
</dbReference>
<keyword evidence="1" id="KW-0378">Hydrolase</keyword>
<dbReference type="Pfam" id="PF01738">
    <property type="entry name" value="DLH"/>
    <property type="match status" value="1"/>
</dbReference>
<dbReference type="PANTHER" id="PTHR48081">
    <property type="entry name" value="AB HYDROLASE SUPERFAMILY PROTEIN C4A8.06C"/>
    <property type="match status" value="1"/>
</dbReference>
<dbReference type="EMBL" id="AWFB01000032">
    <property type="protein sequence ID" value="RAN32546.1"/>
    <property type="molecule type" value="Genomic_DNA"/>
</dbReference>
<evidence type="ECO:0000256" key="1">
    <source>
        <dbReference type="ARBA" id="ARBA00022801"/>
    </source>
</evidence>
<protein>
    <recommendedName>
        <fullName evidence="2">Dienelactone hydrolase domain-containing protein</fullName>
    </recommendedName>
</protein>
<reference evidence="3 4" key="1">
    <citation type="submission" date="2013-04" db="EMBL/GenBank/DDBJ databases">
        <title>Hyphomonas sp. T24B3 Genome Sequencing.</title>
        <authorList>
            <person name="Lai Q."/>
            <person name="Shao Z."/>
        </authorList>
    </citation>
    <scope>NUCLEOTIDE SEQUENCE [LARGE SCALE GENOMIC DNA]</scope>
    <source>
        <strain evidence="3 4">T24B3</strain>
    </source>
</reference>
<dbReference type="PANTHER" id="PTHR48081:SF6">
    <property type="entry name" value="PEPTIDASE S9 PROLYL OLIGOPEPTIDASE CATALYTIC DOMAIN-CONTAINING PROTEIN"/>
    <property type="match status" value="1"/>
</dbReference>
<dbReference type="GO" id="GO:0016787">
    <property type="term" value="F:hydrolase activity"/>
    <property type="evidence" value="ECO:0007669"/>
    <property type="project" value="UniProtKB-KW"/>
</dbReference>
<organism evidence="3 4">
    <name type="scientific">Hyphomonas pacifica</name>
    <dbReference type="NCBI Taxonomy" id="1280941"/>
    <lineage>
        <taxon>Bacteria</taxon>
        <taxon>Pseudomonadati</taxon>
        <taxon>Pseudomonadota</taxon>
        <taxon>Alphaproteobacteria</taxon>
        <taxon>Hyphomonadales</taxon>
        <taxon>Hyphomonadaceae</taxon>
        <taxon>Hyphomonas</taxon>
    </lineage>
</organism>
<evidence type="ECO:0000259" key="2">
    <source>
        <dbReference type="Pfam" id="PF01738"/>
    </source>
</evidence>
<dbReference type="STRING" id="1280941.HY2_16215"/>
<proteinExistence type="predicted"/>